<organism evidence="2 3">
    <name type="scientific">Pseudoroseicyclus aestuarii</name>
    <dbReference type="NCBI Taxonomy" id="1795041"/>
    <lineage>
        <taxon>Bacteria</taxon>
        <taxon>Pseudomonadati</taxon>
        <taxon>Pseudomonadota</taxon>
        <taxon>Alphaproteobacteria</taxon>
        <taxon>Rhodobacterales</taxon>
        <taxon>Paracoccaceae</taxon>
        <taxon>Pseudoroseicyclus</taxon>
    </lineage>
</organism>
<comment type="caution">
    <text evidence="2">The sequence shown here is derived from an EMBL/GenBank/DDBJ whole genome shotgun (WGS) entry which is preliminary data.</text>
</comment>
<accession>A0A318SRK0</accession>
<evidence type="ECO:0000313" key="2">
    <source>
        <dbReference type="EMBL" id="PYE80862.1"/>
    </source>
</evidence>
<gene>
    <name evidence="2" type="ORF">DFP88_11026</name>
</gene>
<proteinExistence type="predicted"/>
<evidence type="ECO:0000256" key="1">
    <source>
        <dbReference type="SAM" id="Coils"/>
    </source>
</evidence>
<evidence type="ECO:0000313" key="3">
    <source>
        <dbReference type="Proteomes" id="UP000248311"/>
    </source>
</evidence>
<dbReference type="RefSeq" id="WP_110815676.1">
    <property type="nucleotide sequence ID" value="NZ_QJTE01000010.1"/>
</dbReference>
<keyword evidence="3" id="KW-1185">Reference proteome</keyword>
<dbReference type="Proteomes" id="UP000248311">
    <property type="component" value="Unassembled WGS sequence"/>
</dbReference>
<dbReference type="AlphaFoldDB" id="A0A318SRK0"/>
<sequence length="116" mass="13253">MPLAKNHLSLTIKFAPHLLRQLLPFANLLNTPLDEPGEGMVIRLHALMNRVLEQLDRAEAERSEIAELSASFEERAAALEETVDRQHRMTADMQRRMIEMQSQIAQMHALLCRPAD</sequence>
<name>A0A318SRK0_9RHOB</name>
<keyword evidence="1" id="KW-0175">Coiled coil</keyword>
<reference evidence="2 3" key="1">
    <citation type="submission" date="2018-06" db="EMBL/GenBank/DDBJ databases">
        <title>Genomic Encyclopedia of Type Strains, Phase III (KMG-III): the genomes of soil and plant-associated and newly described type strains.</title>
        <authorList>
            <person name="Whitman W."/>
        </authorList>
    </citation>
    <scope>NUCLEOTIDE SEQUENCE [LARGE SCALE GENOMIC DNA]</scope>
    <source>
        <strain evidence="2 3">CECT 9025</strain>
    </source>
</reference>
<feature type="coiled-coil region" evidence="1">
    <location>
        <begin position="41"/>
        <end position="75"/>
    </location>
</feature>
<protein>
    <submittedName>
        <fullName evidence="2">Uncharacterized protein</fullName>
    </submittedName>
</protein>
<dbReference type="EMBL" id="QJTE01000010">
    <property type="protein sequence ID" value="PYE80862.1"/>
    <property type="molecule type" value="Genomic_DNA"/>
</dbReference>